<feature type="transmembrane region" description="Helical" evidence="7">
    <location>
        <begin position="146"/>
        <end position="166"/>
    </location>
</feature>
<evidence type="ECO:0000256" key="4">
    <source>
        <dbReference type="ARBA" id="ARBA00022692"/>
    </source>
</evidence>
<feature type="transmembrane region" description="Helical" evidence="7">
    <location>
        <begin position="74"/>
        <end position="100"/>
    </location>
</feature>
<dbReference type="Gene3D" id="1.10.3720.10">
    <property type="entry name" value="MetI-like"/>
    <property type="match status" value="1"/>
</dbReference>
<comment type="similarity">
    <text evidence="7">Belongs to the binding-protein-dependent transport system permease family.</text>
</comment>
<evidence type="ECO:0000256" key="6">
    <source>
        <dbReference type="ARBA" id="ARBA00023136"/>
    </source>
</evidence>
<evidence type="ECO:0000256" key="7">
    <source>
        <dbReference type="RuleBase" id="RU363032"/>
    </source>
</evidence>
<protein>
    <submittedName>
        <fullName evidence="9">Carbohydrate ABC transporter permease</fullName>
    </submittedName>
</protein>
<dbReference type="InterPro" id="IPR000515">
    <property type="entry name" value="MetI-like"/>
</dbReference>
<dbReference type="GO" id="GO:0055085">
    <property type="term" value="P:transmembrane transport"/>
    <property type="evidence" value="ECO:0007669"/>
    <property type="project" value="InterPro"/>
</dbReference>
<dbReference type="EMBL" id="JACYFU010000002">
    <property type="protein sequence ID" value="MBD8066024.1"/>
    <property type="molecule type" value="Genomic_DNA"/>
</dbReference>
<evidence type="ECO:0000256" key="1">
    <source>
        <dbReference type="ARBA" id="ARBA00004651"/>
    </source>
</evidence>
<keyword evidence="2 7" id="KW-0813">Transport</keyword>
<accession>A0A927FWN9</accession>
<keyword evidence="5 7" id="KW-1133">Transmembrane helix</keyword>
<evidence type="ECO:0000313" key="10">
    <source>
        <dbReference type="Proteomes" id="UP000654108"/>
    </source>
</evidence>
<dbReference type="RefSeq" id="WP_191775296.1">
    <property type="nucleotide sequence ID" value="NZ_JACYFU010000002.1"/>
</dbReference>
<evidence type="ECO:0000256" key="5">
    <source>
        <dbReference type="ARBA" id="ARBA00022989"/>
    </source>
</evidence>
<comment type="subcellular location">
    <subcellularLocation>
        <location evidence="1 7">Cell membrane</location>
        <topology evidence="1 7">Multi-pass membrane protein</topology>
    </subcellularLocation>
</comment>
<keyword evidence="4 7" id="KW-0812">Transmembrane</keyword>
<feature type="transmembrane region" description="Helical" evidence="7">
    <location>
        <begin position="187"/>
        <end position="212"/>
    </location>
</feature>
<feature type="transmembrane region" description="Helical" evidence="7">
    <location>
        <begin position="246"/>
        <end position="268"/>
    </location>
</feature>
<dbReference type="InterPro" id="IPR035906">
    <property type="entry name" value="MetI-like_sf"/>
</dbReference>
<feature type="transmembrane region" description="Helical" evidence="7">
    <location>
        <begin position="16"/>
        <end position="35"/>
    </location>
</feature>
<dbReference type="CDD" id="cd06261">
    <property type="entry name" value="TM_PBP2"/>
    <property type="match status" value="1"/>
</dbReference>
<proteinExistence type="inferred from homology"/>
<feature type="transmembrane region" description="Helical" evidence="7">
    <location>
        <begin position="112"/>
        <end position="134"/>
    </location>
</feature>
<keyword evidence="3" id="KW-1003">Cell membrane</keyword>
<dbReference type="PROSITE" id="PS50928">
    <property type="entry name" value="ABC_TM1"/>
    <property type="match status" value="1"/>
</dbReference>
<sequence length="283" mass="31576">MTSISQRSSGGRTVRLVALVAVALLMSYPLLWLVASSFKPEQLIFSEPGLIPSSFTWANYADGWTRVGIPFGAFMLNSAVICILSIVGNLFSCSLAAYAFARLQFPFSKIAFGLMLVTLMLPFHVTVLPQYIVFQNLGMVNTILPLVLPKFFAVDAFFIFLLVQFIRGVPRDLDQAAEMDGCNKYQIFFYIIFPICRPALVLVAIFTFLWTWNDFFSQLIYLSQVERYTAPLALNLFIDATSGESAWGMLFAMSVVTLLPLFILFVIFQKQIAEGIATTGLKG</sequence>
<organism evidence="9 10">
    <name type="scientific">Devosia oryzisoli</name>
    <dbReference type="NCBI Taxonomy" id="2774138"/>
    <lineage>
        <taxon>Bacteria</taxon>
        <taxon>Pseudomonadati</taxon>
        <taxon>Pseudomonadota</taxon>
        <taxon>Alphaproteobacteria</taxon>
        <taxon>Hyphomicrobiales</taxon>
        <taxon>Devosiaceae</taxon>
        <taxon>Devosia</taxon>
    </lineage>
</organism>
<dbReference type="SUPFAM" id="SSF161098">
    <property type="entry name" value="MetI-like"/>
    <property type="match status" value="1"/>
</dbReference>
<gene>
    <name evidence="9" type="ORF">IC608_11125</name>
</gene>
<keyword evidence="10" id="KW-1185">Reference proteome</keyword>
<comment type="caution">
    <text evidence="9">The sequence shown here is derived from an EMBL/GenBank/DDBJ whole genome shotgun (WGS) entry which is preliminary data.</text>
</comment>
<dbReference type="Proteomes" id="UP000654108">
    <property type="component" value="Unassembled WGS sequence"/>
</dbReference>
<evidence type="ECO:0000256" key="3">
    <source>
        <dbReference type="ARBA" id="ARBA00022475"/>
    </source>
</evidence>
<dbReference type="GO" id="GO:0005886">
    <property type="term" value="C:plasma membrane"/>
    <property type="evidence" value="ECO:0007669"/>
    <property type="project" value="UniProtKB-SubCell"/>
</dbReference>
<name>A0A927FWN9_9HYPH</name>
<dbReference type="Pfam" id="PF00528">
    <property type="entry name" value="BPD_transp_1"/>
    <property type="match status" value="1"/>
</dbReference>
<dbReference type="PANTHER" id="PTHR43744">
    <property type="entry name" value="ABC TRANSPORTER PERMEASE PROTEIN MG189-RELATED-RELATED"/>
    <property type="match status" value="1"/>
</dbReference>
<evidence type="ECO:0000259" key="8">
    <source>
        <dbReference type="PROSITE" id="PS50928"/>
    </source>
</evidence>
<reference evidence="9" key="1">
    <citation type="submission" date="2020-09" db="EMBL/GenBank/DDBJ databases">
        <title>Genome seq and assembly of Devosia sp.</title>
        <authorList>
            <person name="Chhetri G."/>
        </authorList>
    </citation>
    <scope>NUCLEOTIDE SEQUENCE</scope>
    <source>
        <strain evidence="9">PTR5</strain>
    </source>
</reference>
<evidence type="ECO:0000313" key="9">
    <source>
        <dbReference type="EMBL" id="MBD8066024.1"/>
    </source>
</evidence>
<dbReference type="PANTHER" id="PTHR43744:SF6">
    <property type="entry name" value="ABC TRANSPORTER PERMEASE PROTEIN YESQ-RELATED"/>
    <property type="match status" value="1"/>
</dbReference>
<keyword evidence="6 7" id="KW-0472">Membrane</keyword>
<evidence type="ECO:0000256" key="2">
    <source>
        <dbReference type="ARBA" id="ARBA00022448"/>
    </source>
</evidence>
<feature type="domain" description="ABC transmembrane type-1" evidence="8">
    <location>
        <begin position="75"/>
        <end position="268"/>
    </location>
</feature>
<dbReference type="AlphaFoldDB" id="A0A927FWN9"/>